<sequence>MGIMTFLGADTEALRAQAELTGSGARQLEGLALRIGIAVRTATWIGPDADRFRDDFESRVRERIEEALEDLRRRLEELQREAEEQDQASDGDGGGSLWDTIGRWLEEYEPLESDGFWGDLLGDNGLLGLDIFAGVTSAIDVAGMFDLGTFGDVLNLVGDAATMGIAMYDGLQAFQDGDLFGVLDAGITYGINGLDMAFTAVGMIPHPVTKIVGGVGGIATGALDIGWNALTVATAHNPDSIGGGSPTRALLEMPGHTVEQLTGWSGLREGTDTVLGGAEDLFSDGSEAIRDAVPILDPIIDMPQRGVEAVGDLIFG</sequence>
<evidence type="ECO:0000313" key="2">
    <source>
        <dbReference type="EMBL" id="RRR19464.1"/>
    </source>
</evidence>
<evidence type="ECO:0000256" key="1">
    <source>
        <dbReference type="SAM" id="Coils"/>
    </source>
</evidence>
<evidence type="ECO:0008006" key="4">
    <source>
        <dbReference type="Google" id="ProtNLM"/>
    </source>
</evidence>
<keyword evidence="3" id="KW-1185">Reference proteome</keyword>
<evidence type="ECO:0000313" key="3">
    <source>
        <dbReference type="Proteomes" id="UP000274327"/>
    </source>
</evidence>
<gene>
    <name evidence="2" type="ORF">DS079_04135</name>
</gene>
<comment type="caution">
    <text evidence="2">The sequence shown here is derived from an EMBL/GenBank/DDBJ whole genome shotgun (WGS) entry which is preliminary data.</text>
</comment>
<feature type="coiled-coil region" evidence="1">
    <location>
        <begin position="61"/>
        <end position="88"/>
    </location>
</feature>
<dbReference type="EMBL" id="QOCI01000002">
    <property type="protein sequence ID" value="RRR19464.1"/>
    <property type="molecule type" value="Genomic_DNA"/>
</dbReference>
<keyword evidence="1" id="KW-0175">Coiled coil</keyword>
<dbReference type="AlphaFoldDB" id="A0A3R8QPC6"/>
<proteinExistence type="predicted"/>
<organism evidence="2 3">
    <name type="scientific">Brachybacterium paraconglomeratum</name>
    <dbReference type="NCBI Taxonomy" id="173362"/>
    <lineage>
        <taxon>Bacteria</taxon>
        <taxon>Bacillati</taxon>
        <taxon>Actinomycetota</taxon>
        <taxon>Actinomycetes</taxon>
        <taxon>Micrococcales</taxon>
        <taxon>Dermabacteraceae</taxon>
        <taxon>Brachybacterium</taxon>
    </lineage>
</organism>
<name>A0A3R8QPC6_9MICO</name>
<protein>
    <recommendedName>
        <fullName evidence="4">WXG100 family type VII secretion target</fullName>
    </recommendedName>
</protein>
<dbReference type="Proteomes" id="UP000274327">
    <property type="component" value="Unassembled WGS sequence"/>
</dbReference>
<reference evidence="2 3" key="1">
    <citation type="submission" date="2018-07" db="EMBL/GenBank/DDBJ databases">
        <title>Brachybacteriurn paraconglorneratum KCTC 9916.</title>
        <authorList>
            <person name="Li Y."/>
        </authorList>
    </citation>
    <scope>NUCLEOTIDE SEQUENCE [LARGE SCALE GENOMIC DNA]</scope>
    <source>
        <strain evidence="2 3">KCTC 9916</strain>
    </source>
</reference>
<accession>A0A3R8QPC6</accession>